<evidence type="ECO:0000256" key="1">
    <source>
        <dbReference type="SAM" id="Coils"/>
    </source>
</evidence>
<comment type="caution">
    <text evidence="3">The sequence shown here is derived from an EMBL/GenBank/DDBJ whole genome shotgun (WGS) entry which is preliminary data.</text>
</comment>
<evidence type="ECO:0000256" key="2">
    <source>
        <dbReference type="SAM" id="MobiDB-lite"/>
    </source>
</evidence>
<keyword evidence="4" id="KW-1185">Reference proteome</keyword>
<evidence type="ECO:0000313" key="3">
    <source>
        <dbReference type="EMBL" id="CAG9325579.1"/>
    </source>
</evidence>
<organism evidence="3 4">
    <name type="scientific">Blepharisma stoltei</name>
    <dbReference type="NCBI Taxonomy" id="1481888"/>
    <lineage>
        <taxon>Eukaryota</taxon>
        <taxon>Sar</taxon>
        <taxon>Alveolata</taxon>
        <taxon>Ciliophora</taxon>
        <taxon>Postciliodesmatophora</taxon>
        <taxon>Heterotrichea</taxon>
        <taxon>Heterotrichida</taxon>
        <taxon>Blepharismidae</taxon>
        <taxon>Blepharisma</taxon>
    </lineage>
</organism>
<accession>A0AAU9JKH5</accession>
<gene>
    <name evidence="3" type="ORF">BSTOLATCC_MIC38828</name>
</gene>
<feature type="region of interest" description="Disordered" evidence="2">
    <location>
        <begin position="328"/>
        <end position="349"/>
    </location>
</feature>
<protein>
    <submittedName>
        <fullName evidence="3">Uncharacterized protein</fullName>
    </submittedName>
</protein>
<reference evidence="3" key="1">
    <citation type="submission" date="2021-09" db="EMBL/GenBank/DDBJ databases">
        <authorList>
            <consortium name="AG Swart"/>
            <person name="Singh M."/>
            <person name="Singh A."/>
            <person name="Seah K."/>
            <person name="Emmerich C."/>
        </authorList>
    </citation>
    <scope>NUCLEOTIDE SEQUENCE</scope>
    <source>
        <strain evidence="3">ATCC30299</strain>
    </source>
</reference>
<feature type="coiled-coil region" evidence="1">
    <location>
        <begin position="15"/>
        <end position="49"/>
    </location>
</feature>
<dbReference type="EMBL" id="CAJZBQ010000038">
    <property type="protein sequence ID" value="CAG9325579.1"/>
    <property type="molecule type" value="Genomic_DNA"/>
</dbReference>
<name>A0AAU9JKH5_9CILI</name>
<proteinExistence type="predicted"/>
<keyword evidence="1" id="KW-0175">Coiled coil</keyword>
<dbReference type="AlphaFoldDB" id="A0AAU9JKH5"/>
<sequence length="432" mass="49971">MEKSLDDEDFDMSIIDTLTRQIAEVKKQIEKAQNVNKTKALELQRAKDQRKARLVLNCLKLKKQVYDLKAFLDENRKQWALDIRERQTTILQYSTYLKQERYLKVKYLSEIEQALIIPTLIQLNLNKNSKLQGIFASIQEEETTGNYIPTLSLEPSEVTQGKIEENEERYLSSHLKAAIEGSQSTEKPEMTNSLQSNVEDIRRDLRRFINKMKSSDLEDGVSYLLKDSVMESISSSSIDLKILDSSKAEKMKLFQAFPSGENISSIQNSKSFGHNSVFSFSNPDFTIPIPEDININGKSVKNRLKIDNDFSSDWKIDNELWAMKFTNQSEDENERKPAVLDSSVHKRKPPRKLKEVVHGSESSEEFSSMYSMSNNNFISYQINDSNEHHEEKHNEEYNGTEQEERHPLSVKCTQTEKTKKSSLKKIFCCFCK</sequence>
<dbReference type="Proteomes" id="UP001162131">
    <property type="component" value="Unassembled WGS sequence"/>
</dbReference>
<evidence type="ECO:0000313" key="4">
    <source>
        <dbReference type="Proteomes" id="UP001162131"/>
    </source>
</evidence>